<feature type="compositionally biased region" description="Polar residues" evidence="1">
    <location>
        <begin position="167"/>
        <end position="176"/>
    </location>
</feature>
<dbReference type="OrthoDB" id="10397921at2759"/>
<name>A0A6A6Y4T0_9PEZI</name>
<reference evidence="4" key="2">
    <citation type="submission" date="2020-04" db="EMBL/GenBank/DDBJ databases">
        <authorList>
            <consortium name="NCBI Genome Project"/>
        </authorList>
    </citation>
    <scope>NUCLEOTIDE SEQUENCE</scope>
    <source>
        <strain evidence="4">CBS 304.34</strain>
    </source>
</reference>
<keyword evidence="3" id="KW-1185">Reference proteome</keyword>
<evidence type="ECO:0000313" key="3">
    <source>
        <dbReference type="Proteomes" id="UP000504636"/>
    </source>
</evidence>
<organism evidence="2">
    <name type="scientific">Mytilinidion resinicola</name>
    <dbReference type="NCBI Taxonomy" id="574789"/>
    <lineage>
        <taxon>Eukaryota</taxon>
        <taxon>Fungi</taxon>
        <taxon>Dikarya</taxon>
        <taxon>Ascomycota</taxon>
        <taxon>Pezizomycotina</taxon>
        <taxon>Dothideomycetes</taxon>
        <taxon>Pleosporomycetidae</taxon>
        <taxon>Mytilinidiales</taxon>
        <taxon>Mytilinidiaceae</taxon>
        <taxon>Mytilinidion</taxon>
    </lineage>
</organism>
<dbReference type="GeneID" id="54453781"/>
<evidence type="ECO:0000313" key="2">
    <source>
        <dbReference type="EMBL" id="KAF2803816.1"/>
    </source>
</evidence>
<feature type="compositionally biased region" description="Basic and acidic residues" evidence="1">
    <location>
        <begin position="181"/>
        <end position="192"/>
    </location>
</feature>
<reference evidence="2 4" key="1">
    <citation type="journal article" date="2020" name="Stud. Mycol.">
        <title>101 Dothideomycetes genomes: a test case for predicting lifestyles and emergence of pathogens.</title>
        <authorList>
            <person name="Haridas S."/>
            <person name="Albert R."/>
            <person name="Binder M."/>
            <person name="Bloem J."/>
            <person name="Labutti K."/>
            <person name="Salamov A."/>
            <person name="Andreopoulos B."/>
            <person name="Baker S."/>
            <person name="Barry K."/>
            <person name="Bills G."/>
            <person name="Bluhm B."/>
            <person name="Cannon C."/>
            <person name="Castanera R."/>
            <person name="Culley D."/>
            <person name="Daum C."/>
            <person name="Ezra D."/>
            <person name="Gonzalez J."/>
            <person name="Henrissat B."/>
            <person name="Kuo A."/>
            <person name="Liang C."/>
            <person name="Lipzen A."/>
            <person name="Lutzoni F."/>
            <person name="Magnuson J."/>
            <person name="Mondo S."/>
            <person name="Nolan M."/>
            <person name="Ohm R."/>
            <person name="Pangilinan J."/>
            <person name="Park H.-J."/>
            <person name="Ramirez L."/>
            <person name="Alfaro M."/>
            <person name="Sun H."/>
            <person name="Tritt A."/>
            <person name="Yoshinaga Y."/>
            <person name="Zwiers L.-H."/>
            <person name="Turgeon B."/>
            <person name="Goodwin S."/>
            <person name="Spatafora J."/>
            <person name="Crous P."/>
            <person name="Grigoriev I."/>
        </authorList>
    </citation>
    <scope>NUCLEOTIDE SEQUENCE</scope>
    <source>
        <strain evidence="2 4">CBS 304.34</strain>
    </source>
</reference>
<dbReference type="AlphaFoldDB" id="A0A6A6Y4T0"/>
<proteinExistence type="predicted"/>
<dbReference type="RefSeq" id="XP_033570780.1">
    <property type="nucleotide sequence ID" value="XM_033712888.1"/>
</dbReference>
<dbReference type="Proteomes" id="UP000504636">
    <property type="component" value="Unplaced"/>
</dbReference>
<evidence type="ECO:0000313" key="4">
    <source>
        <dbReference type="RefSeq" id="XP_033570780.1"/>
    </source>
</evidence>
<evidence type="ECO:0000256" key="1">
    <source>
        <dbReference type="SAM" id="MobiDB-lite"/>
    </source>
</evidence>
<feature type="region of interest" description="Disordered" evidence="1">
    <location>
        <begin position="150"/>
        <end position="192"/>
    </location>
</feature>
<accession>A0A6A6Y4T0</accession>
<protein>
    <submittedName>
        <fullName evidence="2 4">Uncharacterized protein</fullName>
    </submittedName>
</protein>
<gene>
    <name evidence="2 4" type="ORF">BDZ99DRAFT_163485</name>
</gene>
<dbReference type="EMBL" id="MU003716">
    <property type="protein sequence ID" value="KAF2803816.1"/>
    <property type="molecule type" value="Genomic_DNA"/>
</dbReference>
<reference evidence="4" key="3">
    <citation type="submission" date="2025-04" db="UniProtKB">
        <authorList>
            <consortium name="RefSeq"/>
        </authorList>
    </citation>
    <scope>IDENTIFICATION</scope>
    <source>
        <strain evidence="4">CBS 304.34</strain>
    </source>
</reference>
<sequence length="192" mass="22518">MKRTLGYVRLCQPYRTIIKVPPIWANYEPEQRRLAKLDALRELCDELRRDASVQNWFILILDDEGSMTTEYLRYRVVINKIQFMAASIAVDVDLNGHLMDERALNMHLRMIERWVSKNESEREFQYEPCDIRVEFDQVRWDQPATRIESPPDVKGFLSRNIEGHGKNATSSNTTLGRSRRNAVESRDMSEAP</sequence>